<proteinExistence type="predicted"/>
<comment type="caution">
    <text evidence="2">The sequence shown here is derived from an EMBL/GenBank/DDBJ whole genome shotgun (WGS) entry which is preliminary data.</text>
</comment>
<reference evidence="2 3" key="1">
    <citation type="submission" date="2018-06" db="EMBL/GenBank/DDBJ databases">
        <title>Genomic Encyclopedia of Archaeal and Bacterial Type Strains, Phase II (KMG-II): from individual species to whole genera.</title>
        <authorList>
            <person name="Goeker M."/>
        </authorList>
    </citation>
    <scope>NUCLEOTIDE SEQUENCE [LARGE SCALE GENOMIC DNA]</scope>
    <source>
        <strain evidence="2 3">ATCC BAA-1881</strain>
    </source>
</reference>
<accession>A0A326U9K7</accession>
<sequence>MTLVMHGNTPGLLVPGVPFLLFMNVHLLLRRSDKEGVRASFRENSPALAFYVKGLRIETYKEQIDRLYVRGTCGLWSRFNEKILTVEKVYGITFSMKQ</sequence>
<gene>
    <name evidence="2" type="ORF">EI42_01863</name>
</gene>
<organism evidence="2 3">
    <name type="scientific">Thermosporothrix hazakensis</name>
    <dbReference type="NCBI Taxonomy" id="644383"/>
    <lineage>
        <taxon>Bacteria</taxon>
        <taxon>Bacillati</taxon>
        <taxon>Chloroflexota</taxon>
        <taxon>Ktedonobacteria</taxon>
        <taxon>Ktedonobacterales</taxon>
        <taxon>Thermosporotrichaceae</taxon>
        <taxon>Thermosporothrix</taxon>
    </lineage>
</organism>
<keyword evidence="3" id="KW-1185">Reference proteome</keyword>
<dbReference type="AlphaFoldDB" id="A0A326U9K7"/>
<keyword evidence="1" id="KW-0812">Transmembrane</keyword>
<keyword evidence="1" id="KW-1133">Transmembrane helix</keyword>
<protein>
    <submittedName>
        <fullName evidence="2">Uncharacterized protein</fullName>
    </submittedName>
</protein>
<evidence type="ECO:0000313" key="3">
    <source>
        <dbReference type="Proteomes" id="UP000248806"/>
    </source>
</evidence>
<evidence type="ECO:0000313" key="2">
    <source>
        <dbReference type="EMBL" id="PZW32771.1"/>
    </source>
</evidence>
<dbReference type="EMBL" id="QKUF01000004">
    <property type="protein sequence ID" value="PZW32771.1"/>
    <property type="molecule type" value="Genomic_DNA"/>
</dbReference>
<keyword evidence="1" id="KW-0472">Membrane</keyword>
<feature type="transmembrane region" description="Helical" evidence="1">
    <location>
        <begin position="12"/>
        <end position="29"/>
    </location>
</feature>
<evidence type="ECO:0000256" key="1">
    <source>
        <dbReference type="SAM" id="Phobius"/>
    </source>
</evidence>
<name>A0A326U9K7_THEHA</name>
<dbReference type="Proteomes" id="UP000248806">
    <property type="component" value="Unassembled WGS sequence"/>
</dbReference>